<dbReference type="InterPro" id="IPR036388">
    <property type="entry name" value="WH-like_DNA-bd_sf"/>
</dbReference>
<sequence length="261" mass="28109">MTRQEPDGGDDGKQCGIQVIARAAAIMRTLGTHPQGLSLAAIAQAVGLPRSTVQRIVSALESEYLVEAARSGGFRLGPALGQLIYQTQTDIISLARPHLETLLERLQESVILATSANEKIYVVDRIVAEHELRVVFPIGSYVPMHSTAVGKALLSRMSDAQVRDLLPEPLPALTRNTHDLPSLLDELATIRQSGGLAADREEFIEGIYGFAVALDTYLGNYGIAVVAPASRIKGKDELFCKALLDCKRDIEQMIGAGKLPA</sequence>
<dbReference type="EMBL" id="JACHXI010000005">
    <property type="protein sequence ID" value="MBB3103110.1"/>
    <property type="molecule type" value="Genomic_DNA"/>
</dbReference>
<dbReference type="PROSITE" id="PS51078">
    <property type="entry name" value="ICLR_ED"/>
    <property type="match status" value="1"/>
</dbReference>
<dbReference type="GO" id="GO:0045892">
    <property type="term" value="P:negative regulation of DNA-templated transcription"/>
    <property type="evidence" value="ECO:0007669"/>
    <property type="project" value="TreeGrafter"/>
</dbReference>
<dbReference type="Proteomes" id="UP000549250">
    <property type="component" value="Unassembled WGS sequence"/>
</dbReference>
<evidence type="ECO:0000256" key="3">
    <source>
        <dbReference type="ARBA" id="ARBA00023163"/>
    </source>
</evidence>
<evidence type="ECO:0000256" key="2">
    <source>
        <dbReference type="ARBA" id="ARBA00023125"/>
    </source>
</evidence>
<dbReference type="Pfam" id="PF01614">
    <property type="entry name" value="IclR_C"/>
    <property type="match status" value="1"/>
</dbReference>
<dbReference type="SUPFAM" id="SSF55781">
    <property type="entry name" value="GAF domain-like"/>
    <property type="match status" value="1"/>
</dbReference>
<dbReference type="PROSITE" id="PS51077">
    <property type="entry name" value="HTH_ICLR"/>
    <property type="match status" value="1"/>
</dbReference>
<dbReference type="Pfam" id="PF09339">
    <property type="entry name" value="HTH_IclR"/>
    <property type="match status" value="1"/>
</dbReference>
<dbReference type="GO" id="GO:0003700">
    <property type="term" value="F:DNA-binding transcription factor activity"/>
    <property type="evidence" value="ECO:0007669"/>
    <property type="project" value="TreeGrafter"/>
</dbReference>
<protein>
    <submittedName>
        <fullName evidence="6">DNA-binding IclR family transcriptional regulator</fullName>
    </submittedName>
</protein>
<gene>
    <name evidence="6" type="ORF">FHR87_001505</name>
</gene>
<dbReference type="RefSeq" id="WP_183166064.1">
    <property type="nucleotide sequence ID" value="NZ_JACHXI010000005.1"/>
</dbReference>
<feature type="domain" description="IclR-ED" evidence="5">
    <location>
        <begin position="72"/>
        <end position="256"/>
    </location>
</feature>
<keyword evidence="1" id="KW-0805">Transcription regulation</keyword>
<evidence type="ECO:0000313" key="6">
    <source>
        <dbReference type="EMBL" id="MBB3103110.1"/>
    </source>
</evidence>
<dbReference type="InterPro" id="IPR029016">
    <property type="entry name" value="GAF-like_dom_sf"/>
</dbReference>
<dbReference type="SUPFAM" id="SSF46785">
    <property type="entry name" value="Winged helix' DNA-binding domain"/>
    <property type="match status" value="1"/>
</dbReference>
<dbReference type="GO" id="GO:0003677">
    <property type="term" value="F:DNA binding"/>
    <property type="evidence" value="ECO:0007669"/>
    <property type="project" value="UniProtKB-KW"/>
</dbReference>
<keyword evidence="3" id="KW-0804">Transcription</keyword>
<organism evidence="6 7">
    <name type="scientific">Azomonas macrocytogenes</name>
    <name type="common">Azotobacter macrocytogenes</name>
    <dbReference type="NCBI Taxonomy" id="69962"/>
    <lineage>
        <taxon>Bacteria</taxon>
        <taxon>Pseudomonadati</taxon>
        <taxon>Pseudomonadota</taxon>
        <taxon>Gammaproteobacteria</taxon>
        <taxon>Pseudomonadales</taxon>
        <taxon>Pseudomonadaceae</taxon>
        <taxon>Azomonas</taxon>
    </lineage>
</organism>
<feature type="domain" description="HTH iclR-type" evidence="4">
    <location>
        <begin position="17"/>
        <end position="78"/>
    </location>
</feature>
<dbReference type="InterPro" id="IPR014757">
    <property type="entry name" value="Tscrpt_reg_IclR_C"/>
</dbReference>
<dbReference type="InterPro" id="IPR036390">
    <property type="entry name" value="WH_DNA-bd_sf"/>
</dbReference>
<evidence type="ECO:0000259" key="4">
    <source>
        <dbReference type="PROSITE" id="PS51077"/>
    </source>
</evidence>
<dbReference type="SMART" id="SM00346">
    <property type="entry name" value="HTH_ICLR"/>
    <property type="match status" value="1"/>
</dbReference>
<evidence type="ECO:0000313" key="7">
    <source>
        <dbReference type="Proteomes" id="UP000549250"/>
    </source>
</evidence>
<dbReference type="Gene3D" id="3.30.450.40">
    <property type="match status" value="1"/>
</dbReference>
<accession>A0A839T365</accession>
<dbReference type="AlphaFoldDB" id="A0A839T365"/>
<keyword evidence="7" id="KW-1185">Reference proteome</keyword>
<proteinExistence type="predicted"/>
<dbReference type="PANTHER" id="PTHR30136:SF35">
    <property type="entry name" value="HTH-TYPE TRANSCRIPTIONAL REGULATOR RV1719"/>
    <property type="match status" value="1"/>
</dbReference>
<keyword evidence="2 6" id="KW-0238">DNA-binding</keyword>
<dbReference type="InterPro" id="IPR050707">
    <property type="entry name" value="HTH_MetabolicPath_Reg"/>
</dbReference>
<evidence type="ECO:0000259" key="5">
    <source>
        <dbReference type="PROSITE" id="PS51078"/>
    </source>
</evidence>
<dbReference type="Gene3D" id="1.10.10.10">
    <property type="entry name" value="Winged helix-like DNA-binding domain superfamily/Winged helix DNA-binding domain"/>
    <property type="match status" value="1"/>
</dbReference>
<comment type="caution">
    <text evidence="6">The sequence shown here is derived from an EMBL/GenBank/DDBJ whole genome shotgun (WGS) entry which is preliminary data.</text>
</comment>
<evidence type="ECO:0000256" key="1">
    <source>
        <dbReference type="ARBA" id="ARBA00023015"/>
    </source>
</evidence>
<dbReference type="InterPro" id="IPR005471">
    <property type="entry name" value="Tscrpt_reg_IclR_N"/>
</dbReference>
<name>A0A839T365_AZOMA</name>
<dbReference type="PANTHER" id="PTHR30136">
    <property type="entry name" value="HELIX-TURN-HELIX TRANSCRIPTIONAL REGULATOR, ICLR FAMILY"/>
    <property type="match status" value="1"/>
</dbReference>
<reference evidence="6 7" key="1">
    <citation type="submission" date="2020-08" db="EMBL/GenBank/DDBJ databases">
        <title>Genomic Encyclopedia of Type Strains, Phase III (KMG-III): the genomes of soil and plant-associated and newly described type strains.</title>
        <authorList>
            <person name="Whitman W."/>
        </authorList>
    </citation>
    <scope>NUCLEOTIDE SEQUENCE [LARGE SCALE GENOMIC DNA]</scope>
    <source>
        <strain evidence="6 7">CECT 4462</strain>
    </source>
</reference>